<keyword evidence="2" id="KW-0812">Transmembrane</keyword>
<feature type="region of interest" description="Disordered" evidence="1">
    <location>
        <begin position="42"/>
        <end position="76"/>
    </location>
</feature>
<dbReference type="RefSeq" id="WP_139230338.1">
    <property type="nucleotide sequence ID" value="NZ_FPAS01000003.1"/>
</dbReference>
<dbReference type="STRING" id="477690.SAMN05216474_2158"/>
<dbReference type="EMBL" id="FPAS01000003">
    <property type="protein sequence ID" value="SFT75168.1"/>
    <property type="molecule type" value="Genomic_DNA"/>
</dbReference>
<dbReference type="OrthoDB" id="4317910at2"/>
<proteinExistence type="predicted"/>
<sequence length="305" mass="33031">MEKKTKYILIGLGVVAVGTGAYIFYQQRKKKQANTQRDFESAINNNTLPLPTTTSLPSKPSSSGSSSSGFPLKKGSKGTLVTSLQKALIKKYGASILPKWGADGFFGSETVNALISKGLPTSVDSDTFTSIVLSSGSSSGSSSVPDVLADDTASAISNKLHKGIAAKDGGIVLPALRKIRDVNHYKEVSTIFKQTKIGWVSKTIVTALLDAFKLASNRKKINEHFYRIGLKYDGSKWSLSGFLGVIDQLVTIQPTYVWNDAGHKLQVPKDTILGEYLDANNGVTEFETLDGRRLFVNTNQIRYAQ</sequence>
<gene>
    <name evidence="3" type="ORF">SAMN05216474_2158</name>
</gene>
<organism evidence="3 4">
    <name type="scientific">Lishizhenia tianjinensis</name>
    <dbReference type="NCBI Taxonomy" id="477690"/>
    <lineage>
        <taxon>Bacteria</taxon>
        <taxon>Pseudomonadati</taxon>
        <taxon>Bacteroidota</taxon>
        <taxon>Flavobacteriia</taxon>
        <taxon>Flavobacteriales</taxon>
        <taxon>Crocinitomicaceae</taxon>
        <taxon>Lishizhenia</taxon>
    </lineage>
</organism>
<protein>
    <recommendedName>
        <fullName evidence="5">Peptidoglycan binding domain-containing protein</fullName>
    </recommendedName>
</protein>
<keyword evidence="2" id="KW-1133">Transmembrane helix</keyword>
<feature type="transmembrane region" description="Helical" evidence="2">
    <location>
        <begin position="7"/>
        <end position="25"/>
    </location>
</feature>
<evidence type="ECO:0008006" key="5">
    <source>
        <dbReference type="Google" id="ProtNLM"/>
    </source>
</evidence>
<feature type="compositionally biased region" description="Low complexity" evidence="1">
    <location>
        <begin position="47"/>
        <end position="73"/>
    </location>
</feature>
<evidence type="ECO:0000256" key="2">
    <source>
        <dbReference type="SAM" id="Phobius"/>
    </source>
</evidence>
<dbReference type="Gene3D" id="1.10.101.10">
    <property type="entry name" value="PGBD-like superfamily/PGBD"/>
    <property type="match status" value="1"/>
</dbReference>
<dbReference type="AlphaFoldDB" id="A0A1I7AJQ0"/>
<keyword evidence="4" id="KW-1185">Reference proteome</keyword>
<dbReference type="InterPro" id="IPR036366">
    <property type="entry name" value="PGBDSf"/>
</dbReference>
<evidence type="ECO:0000313" key="3">
    <source>
        <dbReference type="EMBL" id="SFT75168.1"/>
    </source>
</evidence>
<dbReference type="Proteomes" id="UP000236454">
    <property type="component" value="Unassembled WGS sequence"/>
</dbReference>
<evidence type="ECO:0000256" key="1">
    <source>
        <dbReference type="SAM" id="MobiDB-lite"/>
    </source>
</evidence>
<accession>A0A1I7AJQ0</accession>
<reference evidence="3 4" key="1">
    <citation type="submission" date="2016-10" db="EMBL/GenBank/DDBJ databases">
        <authorList>
            <person name="de Groot N.N."/>
        </authorList>
    </citation>
    <scope>NUCLEOTIDE SEQUENCE [LARGE SCALE GENOMIC DNA]</scope>
    <source>
        <strain evidence="3 4">CGMCC 1.7005</strain>
    </source>
</reference>
<name>A0A1I7AJQ0_9FLAO</name>
<keyword evidence="2" id="KW-0472">Membrane</keyword>
<evidence type="ECO:0000313" key="4">
    <source>
        <dbReference type="Proteomes" id="UP000236454"/>
    </source>
</evidence>